<comment type="function">
    <text evidence="1">Catalyzes the hydrolytic cleavage of a subset of L-isoaspartyl (L-beta-aspartyl) dipeptides. Used to degrade proteins damaged by L-isoaspartyl residues formation.</text>
</comment>
<dbReference type="SUPFAM" id="SSF51556">
    <property type="entry name" value="Metallo-dependent hydrolases"/>
    <property type="match status" value="1"/>
</dbReference>
<dbReference type="GO" id="GO:0046872">
    <property type="term" value="F:metal ion binding"/>
    <property type="evidence" value="ECO:0007669"/>
    <property type="project" value="UniProtKB-KW"/>
</dbReference>
<dbReference type="GO" id="GO:0008237">
    <property type="term" value="F:metallopeptidase activity"/>
    <property type="evidence" value="ECO:0007669"/>
    <property type="project" value="UniProtKB-KW"/>
</dbReference>
<accession>A0A1N6N6K2</accession>
<dbReference type="InterPro" id="IPR006680">
    <property type="entry name" value="Amidohydro-rel"/>
</dbReference>
<dbReference type="GO" id="GO:0005737">
    <property type="term" value="C:cytoplasm"/>
    <property type="evidence" value="ECO:0007669"/>
    <property type="project" value="UniProtKB-SubCell"/>
</dbReference>
<evidence type="ECO:0000313" key="6">
    <source>
        <dbReference type="Proteomes" id="UP000241788"/>
    </source>
</evidence>
<feature type="domain" description="Amidohydrolase-related" evidence="4">
    <location>
        <begin position="53"/>
        <end position="358"/>
    </location>
</feature>
<evidence type="ECO:0000256" key="1">
    <source>
        <dbReference type="PIRNR" id="PIRNR001238"/>
    </source>
</evidence>
<proteinExistence type="inferred from homology"/>
<evidence type="ECO:0000259" key="4">
    <source>
        <dbReference type="Pfam" id="PF01979"/>
    </source>
</evidence>
<feature type="binding site" evidence="3">
    <location>
        <position position="224"/>
    </location>
    <ligand>
        <name>Zn(2+)</name>
        <dbReference type="ChEBI" id="CHEBI:29105"/>
        <label>2</label>
        <note>catalytic</note>
    </ligand>
</feature>
<dbReference type="EC" id="3.4.19.-" evidence="1"/>
<dbReference type="OrthoDB" id="9776455at2"/>
<dbReference type="GO" id="GO:0016810">
    <property type="term" value="F:hydrolase activity, acting on carbon-nitrogen (but not peptide) bonds"/>
    <property type="evidence" value="ECO:0007669"/>
    <property type="project" value="InterPro"/>
</dbReference>
<feature type="binding site" evidence="3">
    <location>
        <position position="195"/>
    </location>
    <ligand>
        <name>Zn(2+)</name>
        <dbReference type="ChEBI" id="CHEBI:29105"/>
        <label>2</label>
        <note>catalytic</note>
    </ligand>
</feature>
<organism evidence="5 6">
    <name type="scientific">Solilutibacter tolerans</name>
    <dbReference type="NCBI Taxonomy" id="1604334"/>
    <lineage>
        <taxon>Bacteria</taxon>
        <taxon>Pseudomonadati</taxon>
        <taxon>Pseudomonadota</taxon>
        <taxon>Gammaproteobacteria</taxon>
        <taxon>Lysobacterales</taxon>
        <taxon>Lysobacteraceae</taxon>
        <taxon>Solilutibacter</taxon>
    </lineage>
</organism>
<keyword evidence="1" id="KW-0378">Hydrolase</keyword>
<dbReference type="NCBIfam" id="TIGR01975">
    <property type="entry name" value="isoAsp_dipep"/>
    <property type="match status" value="1"/>
</dbReference>
<comment type="PTM">
    <text evidence="1">Carboxylation allows a single lysine to coordinate two zinc ions.</text>
</comment>
<feature type="binding site" evidence="3">
    <location>
        <position position="61"/>
    </location>
    <ligand>
        <name>Zn(2+)</name>
        <dbReference type="ChEBI" id="CHEBI:29105"/>
        <label>1</label>
        <note>catalytic</note>
    </ligand>
</feature>
<comment type="subcellular location">
    <subcellularLocation>
        <location evidence="1">Cytoplasm</location>
    </subcellularLocation>
</comment>
<sequence>MLLLCNADVHAPESIGLRHLLIGGGKVLWMGEAEPTLPDVLGIDVIDLQGARLIPGFIDGHVHVSGGGGEAGYASRVPAPLLSRYTTAGVTSVIGLLGTDDVSRSTAELLSHVYALREQGMGAWAYCGGYHIPPTTLTGTVRGDIVFSDALIGVGEVAISDHRSSQPTLDDVLRLASEAHVAGLMTGKAGIVHLHLGDGARGLELVRQALDTSEIPARVFQPTHINRKKALFEEAVALAKRGCHVDITAFPVEEGEDAWPADEALLRYLDSGAPPEWVSISSDAGGCLACFDEQGRVCGMDIGHSGALLETLNALLVRGLPLERALPAFTCNVADLLRLPGKGRIGVGGDADLVALDDAGRAHHVLLGGVAHVRDGAVVRRGMFER</sequence>
<dbReference type="PANTHER" id="PTHR11647:SF1">
    <property type="entry name" value="COLLAPSIN RESPONSE MEDIATOR PROTEIN"/>
    <property type="match status" value="1"/>
</dbReference>
<keyword evidence="1" id="KW-0482">Metalloprotease</keyword>
<dbReference type="InterPro" id="IPR011059">
    <property type="entry name" value="Metal-dep_hydrolase_composite"/>
</dbReference>
<dbReference type="GO" id="GO:0008798">
    <property type="term" value="F:beta-aspartyl-peptidase activity"/>
    <property type="evidence" value="ECO:0007669"/>
    <property type="project" value="InterPro"/>
</dbReference>
<dbReference type="EMBL" id="FTLW01000001">
    <property type="protein sequence ID" value="SIP87728.1"/>
    <property type="molecule type" value="Genomic_DNA"/>
</dbReference>
<dbReference type="GO" id="GO:0006508">
    <property type="term" value="P:proteolysis"/>
    <property type="evidence" value="ECO:0007669"/>
    <property type="project" value="UniProtKB-KW"/>
</dbReference>
<dbReference type="InterPro" id="IPR010229">
    <property type="entry name" value="Pept_M38_dipep"/>
</dbReference>
<name>A0A1N6N6K2_9GAMM</name>
<dbReference type="Pfam" id="PF01979">
    <property type="entry name" value="Amidohydro_1"/>
    <property type="match status" value="1"/>
</dbReference>
<dbReference type="Gene3D" id="3.20.20.140">
    <property type="entry name" value="Metal-dependent hydrolases"/>
    <property type="match status" value="1"/>
</dbReference>
<feature type="binding site" evidence="3">
    <location>
        <position position="63"/>
    </location>
    <ligand>
        <name>Zn(2+)</name>
        <dbReference type="ChEBI" id="CHEBI:29105"/>
        <label>1</label>
        <note>catalytic</note>
    </ligand>
</feature>
<dbReference type="STRING" id="1604334.SAMN05421546_0125"/>
<comment type="cofactor">
    <cofactor evidence="1 3">
        <name>Zn(2+)</name>
        <dbReference type="ChEBI" id="CHEBI:29105"/>
    </cofactor>
    <text evidence="1 3">Binds 2 Zn(2+) ions per subunit.</text>
</comment>
<keyword evidence="6" id="KW-1185">Reference proteome</keyword>
<feature type="binding site" evidence="3">
    <location>
        <position position="283"/>
    </location>
    <ligand>
        <name>Zn(2+)</name>
        <dbReference type="ChEBI" id="CHEBI:29105"/>
        <label>1</label>
        <note>catalytic</note>
    </ligand>
</feature>
<reference evidence="6" key="1">
    <citation type="submission" date="2017-01" db="EMBL/GenBank/DDBJ databases">
        <authorList>
            <person name="Varghese N."/>
            <person name="Submissions S."/>
        </authorList>
    </citation>
    <scope>NUCLEOTIDE SEQUENCE [LARGE SCALE GENOMIC DNA]</scope>
    <source>
        <strain evidence="6">UM1</strain>
    </source>
</reference>
<protein>
    <recommendedName>
        <fullName evidence="1">Isoaspartyl dipeptidase</fullName>
        <ecNumber evidence="1">3.4.19.-</ecNumber>
    </recommendedName>
</protein>
<feature type="active site" description="Proton acceptor" evidence="2">
    <location>
        <position position="283"/>
    </location>
</feature>
<gene>
    <name evidence="5" type="ORF">SAMN05421546_0125</name>
</gene>
<comment type="similarity">
    <text evidence="1">Belongs to the peptidase M38 family.</text>
</comment>
<evidence type="ECO:0000256" key="3">
    <source>
        <dbReference type="PIRSR" id="PIRSR001238-3"/>
    </source>
</evidence>
<keyword evidence="1" id="KW-0645">Protease</keyword>
<evidence type="ECO:0000313" key="5">
    <source>
        <dbReference type="EMBL" id="SIP87728.1"/>
    </source>
</evidence>
<keyword evidence="1 3" id="KW-0862">Zinc</keyword>
<dbReference type="InterPro" id="IPR032466">
    <property type="entry name" value="Metal_Hydrolase"/>
</dbReference>
<dbReference type="Gene3D" id="2.30.40.10">
    <property type="entry name" value="Urease, subunit C, domain 1"/>
    <property type="match status" value="1"/>
</dbReference>
<dbReference type="SUPFAM" id="SSF51338">
    <property type="entry name" value="Composite domain of metallo-dependent hydrolases"/>
    <property type="match status" value="1"/>
</dbReference>
<dbReference type="AlphaFoldDB" id="A0A1N6N6K2"/>
<evidence type="ECO:0000256" key="2">
    <source>
        <dbReference type="PIRSR" id="PIRSR001238-1"/>
    </source>
</evidence>
<dbReference type="Proteomes" id="UP000241788">
    <property type="component" value="Unassembled WGS sequence"/>
</dbReference>
<dbReference type="PANTHER" id="PTHR11647">
    <property type="entry name" value="HYDRANTOINASE/DIHYDROPYRIMIDINASE FAMILY MEMBER"/>
    <property type="match status" value="1"/>
</dbReference>
<dbReference type="PIRSF" id="PIRSF001238">
    <property type="entry name" value="IadA"/>
    <property type="match status" value="1"/>
</dbReference>
<keyword evidence="1 3" id="KW-0479">Metal-binding</keyword>
<dbReference type="InterPro" id="IPR050378">
    <property type="entry name" value="Metallo-dep_Hydrolases_sf"/>
</dbReference>